<feature type="repeat" description="WD" evidence="3">
    <location>
        <begin position="510"/>
        <end position="544"/>
    </location>
</feature>
<dbReference type="InterPro" id="IPR056884">
    <property type="entry name" value="NPHP3-like_N"/>
</dbReference>
<dbReference type="eggNOG" id="KOG0266">
    <property type="taxonomic scope" value="Eukaryota"/>
</dbReference>
<dbReference type="InterPro" id="IPR059179">
    <property type="entry name" value="MLKL-like_MCAfunc"/>
</dbReference>
<evidence type="ECO:0000259" key="5">
    <source>
        <dbReference type="Pfam" id="PF24883"/>
    </source>
</evidence>
<evidence type="ECO:0000256" key="4">
    <source>
        <dbReference type="SAM" id="MobiDB-lite"/>
    </source>
</evidence>
<dbReference type="InParanoid" id="G4TY14"/>
<evidence type="ECO:0000256" key="1">
    <source>
        <dbReference type="ARBA" id="ARBA00022574"/>
    </source>
</evidence>
<dbReference type="OrthoDB" id="17410at2759"/>
<dbReference type="SMART" id="SM00320">
    <property type="entry name" value="WD40"/>
    <property type="match status" value="5"/>
</dbReference>
<dbReference type="HOGENOM" id="CLU_401753_0_0_1"/>
<dbReference type="Pfam" id="PF24883">
    <property type="entry name" value="NPHP3_N"/>
    <property type="match status" value="1"/>
</dbReference>
<dbReference type="InterPro" id="IPR015943">
    <property type="entry name" value="WD40/YVTN_repeat-like_dom_sf"/>
</dbReference>
<dbReference type="CDD" id="cd00200">
    <property type="entry name" value="WD40"/>
    <property type="match status" value="1"/>
</dbReference>
<feature type="compositionally biased region" description="Basic residues" evidence="4">
    <location>
        <begin position="1"/>
        <end position="11"/>
    </location>
</feature>
<feature type="region of interest" description="Disordered" evidence="4">
    <location>
        <begin position="1"/>
        <end position="31"/>
    </location>
</feature>
<dbReference type="InterPro" id="IPR020472">
    <property type="entry name" value="WD40_PAC1"/>
</dbReference>
<dbReference type="CDD" id="cd21037">
    <property type="entry name" value="MLKL_NTD"/>
    <property type="match status" value="1"/>
</dbReference>
<reference evidence="6 7" key="1">
    <citation type="journal article" date="2011" name="PLoS Pathog.">
        <title>Endophytic Life Strategies Decoded by Genome and Transcriptome Analyses of the Mutualistic Root Symbiont Piriformospora indica.</title>
        <authorList>
            <person name="Zuccaro A."/>
            <person name="Lahrmann U."/>
            <person name="Guldener U."/>
            <person name="Langen G."/>
            <person name="Pfiffi S."/>
            <person name="Biedenkopf D."/>
            <person name="Wong P."/>
            <person name="Samans B."/>
            <person name="Grimm C."/>
            <person name="Basiewicz M."/>
            <person name="Murat C."/>
            <person name="Martin F."/>
            <person name="Kogel K.H."/>
        </authorList>
    </citation>
    <scope>NUCLEOTIDE SEQUENCE [LARGE SCALE GENOMIC DNA]</scope>
    <source>
        <strain evidence="6 7">DSM 11827</strain>
    </source>
</reference>
<dbReference type="Proteomes" id="UP000007148">
    <property type="component" value="Unassembled WGS sequence"/>
</dbReference>
<keyword evidence="2" id="KW-0677">Repeat</keyword>
<dbReference type="InterPro" id="IPR001680">
    <property type="entry name" value="WD40_rpt"/>
</dbReference>
<sequence length="685" mass="75789">MSAKRRDKSKKSHETVNPPESSSVAQSSSSRKNQVYDTVNFGLDALGNISEGSDVLAPLKAACRTTKSVLDIMQAIESNQEEWTNLTQRLKEYMSGLEKQTTLFEAYAANDRAFDEALRQPLMHYFEYVIIPRFLQQADRYRALKDIHDTVVEVREKRSRSKLGFLKSMSKVKIDAGEIRELNRDIEDGHRQFMVRVSSVFFAISLYTQEALGIFTALRTQAIERRIETATILQSILQLPTVAFAASSVHTTCLKGTREAVLQMIWRWASEVPSEKPIFWLCDIAGSGKSTVAMSVVESWRNEGVLGGRFFFSMANNDASTTDKFCSTIARDLVHYFPDLRPHIAKAVEQNPSFMRNTGLALGEPLRGHKADILAIRFSPDGSKIVSASCDNMIQLWDAATGESLGEPVRGPEEQVAAIAISPNGSQTVTGSRILRGPETLSQKTIRLWETNTGQPLGEPLQGHEAPVAAVRFSPDSSRIVSGSHDGTIRLWYAGTGHPMGKPFGGHGFISTVGFSPDGSQIASSSYDNSIRLWDANTGQPLGEPLRGHQSMIRAVEFSPDGSRIVSSSLDKTIRLWNAEIDTRAKNSDINETEGSATSLKGELGSHLLGNLVPGFEHCSLSWDGWVQSSGKYLFWVPPDNRHGLQYPRLLLTIPTTSPFRATKVDFSRFHCGPSWTSVRTDLDQ</sequence>
<keyword evidence="1 3" id="KW-0853">WD repeat</keyword>
<evidence type="ECO:0000313" key="7">
    <source>
        <dbReference type="Proteomes" id="UP000007148"/>
    </source>
</evidence>
<dbReference type="PANTHER" id="PTHR19848">
    <property type="entry name" value="WD40 REPEAT PROTEIN"/>
    <property type="match status" value="1"/>
</dbReference>
<evidence type="ECO:0000256" key="2">
    <source>
        <dbReference type="ARBA" id="ARBA00022737"/>
    </source>
</evidence>
<dbReference type="PROSITE" id="PS50294">
    <property type="entry name" value="WD_REPEATS_REGION"/>
    <property type="match status" value="4"/>
</dbReference>
<dbReference type="SUPFAM" id="SSF50978">
    <property type="entry name" value="WD40 repeat-like"/>
    <property type="match status" value="1"/>
</dbReference>
<organism evidence="6 7">
    <name type="scientific">Serendipita indica (strain DSM 11827)</name>
    <name type="common">Root endophyte fungus</name>
    <name type="synonym">Piriformospora indica</name>
    <dbReference type="NCBI Taxonomy" id="1109443"/>
    <lineage>
        <taxon>Eukaryota</taxon>
        <taxon>Fungi</taxon>
        <taxon>Dikarya</taxon>
        <taxon>Basidiomycota</taxon>
        <taxon>Agaricomycotina</taxon>
        <taxon>Agaricomycetes</taxon>
        <taxon>Sebacinales</taxon>
        <taxon>Serendipitaceae</taxon>
        <taxon>Serendipita</taxon>
    </lineage>
</organism>
<dbReference type="InterPro" id="IPR019775">
    <property type="entry name" value="WD40_repeat_CS"/>
</dbReference>
<name>G4TY14_SERID</name>
<dbReference type="AlphaFoldDB" id="G4TY14"/>
<dbReference type="Pfam" id="PF00400">
    <property type="entry name" value="WD40"/>
    <property type="match status" value="4"/>
</dbReference>
<feature type="repeat" description="WD" evidence="3">
    <location>
        <begin position="366"/>
        <end position="407"/>
    </location>
</feature>
<dbReference type="PROSITE" id="PS00678">
    <property type="entry name" value="WD_REPEATS_1"/>
    <property type="match status" value="2"/>
</dbReference>
<keyword evidence="7" id="KW-1185">Reference proteome</keyword>
<gene>
    <name evidence="6" type="ORF">PIIN_10200</name>
</gene>
<proteinExistence type="predicted"/>
<feature type="repeat" description="WD" evidence="3">
    <location>
        <begin position="546"/>
        <end position="587"/>
    </location>
</feature>
<evidence type="ECO:0000313" key="6">
    <source>
        <dbReference type="EMBL" id="CCA76207.1"/>
    </source>
</evidence>
<dbReference type="PROSITE" id="PS50082">
    <property type="entry name" value="WD_REPEATS_2"/>
    <property type="match status" value="4"/>
</dbReference>
<accession>G4TY14</accession>
<comment type="caution">
    <text evidence="6">The sequence shown here is derived from an EMBL/GenBank/DDBJ whole genome shotgun (WGS) entry which is preliminary data.</text>
</comment>
<evidence type="ECO:0000256" key="3">
    <source>
        <dbReference type="PROSITE-ProRule" id="PRU00221"/>
    </source>
</evidence>
<dbReference type="EMBL" id="CAFZ01000648">
    <property type="protein sequence ID" value="CCA76207.1"/>
    <property type="molecule type" value="Genomic_DNA"/>
</dbReference>
<feature type="domain" description="Nephrocystin 3-like N-terminal" evidence="5">
    <location>
        <begin position="265"/>
        <end position="356"/>
    </location>
</feature>
<dbReference type="STRING" id="1109443.G4TY14"/>
<dbReference type="Gene3D" id="2.130.10.10">
    <property type="entry name" value="YVTN repeat-like/Quinoprotein amine dehydrogenase"/>
    <property type="match status" value="2"/>
</dbReference>
<feature type="compositionally biased region" description="Low complexity" evidence="4">
    <location>
        <begin position="21"/>
        <end position="30"/>
    </location>
</feature>
<dbReference type="InterPro" id="IPR036322">
    <property type="entry name" value="WD40_repeat_dom_sf"/>
</dbReference>
<dbReference type="PRINTS" id="PR00320">
    <property type="entry name" value="GPROTEINBRPT"/>
</dbReference>
<feature type="repeat" description="WD" evidence="3">
    <location>
        <begin position="461"/>
        <end position="492"/>
    </location>
</feature>
<dbReference type="PANTHER" id="PTHR19848:SF8">
    <property type="entry name" value="F-BOX AND WD REPEAT DOMAIN CONTAINING 7"/>
    <property type="match status" value="1"/>
</dbReference>
<protein>
    <submittedName>
        <fullName evidence="6">Related to WD40-repeat protein (Notchless protein)</fullName>
    </submittedName>
</protein>